<organism evidence="2 3">
    <name type="scientific">Arthrobacter sulfonylureivorans</name>
    <dbReference type="NCBI Taxonomy" id="2486855"/>
    <lineage>
        <taxon>Bacteria</taxon>
        <taxon>Bacillati</taxon>
        <taxon>Actinomycetota</taxon>
        <taxon>Actinomycetes</taxon>
        <taxon>Micrococcales</taxon>
        <taxon>Micrococcaceae</taxon>
        <taxon>Arthrobacter</taxon>
    </lineage>
</organism>
<gene>
    <name evidence="2" type="ORF">MNQ99_16775</name>
</gene>
<name>A0ABY3W5P1_9MICC</name>
<dbReference type="Pfam" id="PF12389">
    <property type="entry name" value="Peptidase_M73"/>
    <property type="match status" value="1"/>
</dbReference>
<keyword evidence="1" id="KW-0732">Signal</keyword>
<keyword evidence="3" id="KW-1185">Reference proteome</keyword>
<dbReference type="RefSeq" id="WP_241913747.1">
    <property type="nucleotide sequence ID" value="NZ_CP093326.1"/>
</dbReference>
<evidence type="ECO:0000313" key="2">
    <source>
        <dbReference type="EMBL" id="UNK45550.1"/>
    </source>
</evidence>
<dbReference type="EMBL" id="CP093326">
    <property type="protein sequence ID" value="UNK45550.1"/>
    <property type="molecule type" value="Genomic_DNA"/>
</dbReference>
<proteinExistence type="predicted"/>
<dbReference type="Proteomes" id="UP000829069">
    <property type="component" value="Chromosome"/>
</dbReference>
<protein>
    <submittedName>
        <fullName evidence="2">CalY family protein</fullName>
    </submittedName>
</protein>
<dbReference type="InterPro" id="IPR022121">
    <property type="entry name" value="Peptidase_M73_camelysin"/>
</dbReference>
<feature type="chain" id="PRO_5045542740" evidence="1">
    <location>
        <begin position="37"/>
        <end position="181"/>
    </location>
</feature>
<sequence length="181" mass="18380">MTTAIANPSRRGRILLSLAGLLAAGAVAVGSGADFAASSVNTDNAFTSGSLSLSNSKANSAVFNMSNLKPGDSVTGSVAITNSGTLPASFTLKETATSTFPNADLLTLKITDAKNPKIVWAGNLGALGTTGLGSWAAGEQREFVFTVTLSKDATNAEQGKTATALYAWGAVQAEGQNYTQQ</sequence>
<accession>A0ABY3W5P1</accession>
<feature type="signal peptide" evidence="1">
    <location>
        <begin position="1"/>
        <end position="36"/>
    </location>
</feature>
<evidence type="ECO:0000313" key="3">
    <source>
        <dbReference type="Proteomes" id="UP000829069"/>
    </source>
</evidence>
<reference evidence="2 3" key="1">
    <citation type="submission" date="2022-03" db="EMBL/GenBank/DDBJ databases">
        <title>Isotopic signatures of nitrous oxide derived from detoxification processes.</title>
        <authorList>
            <person name="Behrendt U."/>
            <person name="Buchen C."/>
            <person name="Well R."/>
            <person name="Ulrich A."/>
            <person name="Rohe L."/>
            <person name="Kolb S."/>
            <person name="Schloter M."/>
            <person name="Horn M.A."/>
            <person name="Augustin J."/>
        </authorList>
    </citation>
    <scope>NUCLEOTIDE SEQUENCE [LARGE SCALE GENOMIC DNA]</scope>
    <source>
        <strain evidence="2 3">S4-C24</strain>
    </source>
</reference>
<evidence type="ECO:0000256" key="1">
    <source>
        <dbReference type="SAM" id="SignalP"/>
    </source>
</evidence>